<proteinExistence type="predicted"/>
<protein>
    <submittedName>
        <fullName evidence="2">Uncharacterized protein</fullName>
    </submittedName>
</protein>
<gene>
    <name evidence="2" type="ORF">CBRE1094_LOCUS35755</name>
</gene>
<dbReference type="AlphaFoldDB" id="A0A7S2N7D9"/>
<accession>A0A7S2N7D9</accession>
<dbReference type="EMBL" id="HBGU01065606">
    <property type="protein sequence ID" value="CAD9524767.1"/>
    <property type="molecule type" value="Transcribed_RNA"/>
</dbReference>
<reference evidence="2" key="1">
    <citation type="submission" date="2021-01" db="EMBL/GenBank/DDBJ databases">
        <authorList>
            <person name="Corre E."/>
            <person name="Pelletier E."/>
            <person name="Niang G."/>
            <person name="Scheremetjew M."/>
            <person name="Finn R."/>
            <person name="Kale V."/>
            <person name="Holt S."/>
            <person name="Cochrane G."/>
            <person name="Meng A."/>
            <person name="Brown T."/>
            <person name="Cohen L."/>
        </authorList>
    </citation>
    <scope>NUCLEOTIDE SEQUENCE</scope>
    <source>
        <strain evidence="2">UTEX LB 985</strain>
    </source>
</reference>
<name>A0A7S2N7D9_9EUKA</name>
<evidence type="ECO:0000313" key="2">
    <source>
        <dbReference type="EMBL" id="CAD9524767.1"/>
    </source>
</evidence>
<organism evidence="2">
    <name type="scientific">Haptolina brevifila</name>
    <dbReference type="NCBI Taxonomy" id="156173"/>
    <lineage>
        <taxon>Eukaryota</taxon>
        <taxon>Haptista</taxon>
        <taxon>Haptophyta</taxon>
        <taxon>Prymnesiophyceae</taxon>
        <taxon>Prymnesiales</taxon>
        <taxon>Prymnesiaceae</taxon>
        <taxon>Haptolina</taxon>
    </lineage>
</organism>
<evidence type="ECO:0000256" key="1">
    <source>
        <dbReference type="SAM" id="MobiDB-lite"/>
    </source>
</evidence>
<sequence>MAKPPPYMVKHHGIVPHTYDSAPFRAPFLGKPDRAVGERKITDTLIGPGFGQARIRPSVSRLAVRDERLDSMGLKPRFARIIATAPPIGSYDFPNTGTKSVGIRSNSQRSFEFSRPSTALSSYVAVKAPLWDVRAQERCTTDQFDPHNPRQLRFGHKAAEPPPLPRFRSSIPFDPETSERKARLGLRSGVSLMPSEELGRWR</sequence>
<feature type="region of interest" description="Disordered" evidence="1">
    <location>
        <begin position="142"/>
        <end position="182"/>
    </location>
</feature>